<feature type="compositionally biased region" description="Low complexity" evidence="1">
    <location>
        <begin position="37"/>
        <end position="64"/>
    </location>
</feature>
<comment type="caution">
    <text evidence="2">The sequence shown here is derived from an EMBL/GenBank/DDBJ whole genome shotgun (WGS) entry which is preliminary data.</text>
</comment>
<evidence type="ECO:0000313" key="3">
    <source>
        <dbReference type="Proteomes" id="UP000274822"/>
    </source>
</evidence>
<gene>
    <name evidence="2" type="ORF">BC938DRAFT_470506</name>
</gene>
<feature type="compositionally biased region" description="Polar residues" evidence="1">
    <location>
        <begin position="1"/>
        <end position="23"/>
    </location>
</feature>
<proteinExistence type="predicted"/>
<organism evidence="2 3">
    <name type="scientific">Jimgerdemannia flammicorona</name>
    <dbReference type="NCBI Taxonomy" id="994334"/>
    <lineage>
        <taxon>Eukaryota</taxon>
        <taxon>Fungi</taxon>
        <taxon>Fungi incertae sedis</taxon>
        <taxon>Mucoromycota</taxon>
        <taxon>Mucoromycotina</taxon>
        <taxon>Endogonomycetes</taxon>
        <taxon>Endogonales</taxon>
        <taxon>Endogonaceae</taxon>
        <taxon>Jimgerdemannia</taxon>
    </lineage>
</organism>
<name>A0A433QV69_9FUNG</name>
<feature type="region of interest" description="Disordered" evidence="1">
    <location>
        <begin position="1"/>
        <end position="71"/>
    </location>
</feature>
<reference evidence="2 3" key="1">
    <citation type="journal article" date="2018" name="New Phytol.">
        <title>Phylogenomics of Endogonaceae and evolution of mycorrhizas within Mucoromycota.</title>
        <authorList>
            <person name="Chang Y."/>
            <person name="Desiro A."/>
            <person name="Na H."/>
            <person name="Sandor L."/>
            <person name="Lipzen A."/>
            <person name="Clum A."/>
            <person name="Barry K."/>
            <person name="Grigoriev I.V."/>
            <person name="Martin F.M."/>
            <person name="Stajich J.E."/>
            <person name="Smith M.E."/>
            <person name="Bonito G."/>
            <person name="Spatafora J.W."/>
        </authorList>
    </citation>
    <scope>NUCLEOTIDE SEQUENCE [LARGE SCALE GENOMIC DNA]</scope>
    <source>
        <strain evidence="2 3">AD002</strain>
    </source>
</reference>
<feature type="compositionally biased region" description="Basic and acidic residues" evidence="1">
    <location>
        <begin position="114"/>
        <end position="124"/>
    </location>
</feature>
<dbReference type="Proteomes" id="UP000274822">
    <property type="component" value="Unassembled WGS sequence"/>
</dbReference>
<sequence>MKTESQLSYTPYITSTSTRSTMPESPADAYTTSLTGPTATRSTTMHSTMTSSTTTRSNTTPSTAMRSTTKSVPCLILRRAMRALFRRSSTTPSTATGSTTQGHPVATTTSLPDNHLHHDVLYGE</sequence>
<evidence type="ECO:0000256" key="1">
    <source>
        <dbReference type="SAM" id="MobiDB-lite"/>
    </source>
</evidence>
<accession>A0A433QV69</accession>
<dbReference type="AlphaFoldDB" id="A0A433QV69"/>
<feature type="compositionally biased region" description="Low complexity" evidence="1">
    <location>
        <begin position="88"/>
        <end position="100"/>
    </location>
</feature>
<keyword evidence="3" id="KW-1185">Reference proteome</keyword>
<evidence type="ECO:0000313" key="2">
    <source>
        <dbReference type="EMBL" id="RUS33692.1"/>
    </source>
</evidence>
<dbReference type="EMBL" id="RBNJ01001002">
    <property type="protein sequence ID" value="RUS33692.1"/>
    <property type="molecule type" value="Genomic_DNA"/>
</dbReference>
<protein>
    <submittedName>
        <fullName evidence="2">Uncharacterized protein</fullName>
    </submittedName>
</protein>
<feature type="region of interest" description="Disordered" evidence="1">
    <location>
        <begin position="87"/>
        <end position="124"/>
    </location>
</feature>